<sequence length="198" mass="21384">IPKVKEIASTCKSLSIGIFRLPDPSIDIDCLRALDKRMQGLTGILDAWMTVPYNPLLNEPEAYRLEKNVFRYGVKGIAELVSIPGEINIDISDLRSVLNNAGTTYMSIGTGYGESGWIQAVTGASSNAFLDTSSPQGARRILCKVISGYHLSLKVVNDIVHDIKQMGADEAEVIFGVALDSSHGQVTKIILVATDICS</sequence>
<dbReference type="PANTHER" id="PTHR30314">
    <property type="entry name" value="CELL DIVISION PROTEIN FTSZ-RELATED"/>
    <property type="match status" value="1"/>
</dbReference>
<dbReference type="GO" id="GO:0003924">
    <property type="term" value="F:GTPase activity"/>
    <property type="evidence" value="ECO:0007669"/>
    <property type="project" value="InterPro"/>
</dbReference>
<dbReference type="Pfam" id="PF12327">
    <property type="entry name" value="FtsZ_C"/>
    <property type="match status" value="1"/>
</dbReference>
<dbReference type="InterPro" id="IPR003008">
    <property type="entry name" value="Tubulin_FtsZ_GTPase"/>
</dbReference>
<evidence type="ECO:0000313" key="4">
    <source>
        <dbReference type="EMBL" id="GAH82426.1"/>
    </source>
</evidence>
<feature type="non-terminal residue" evidence="4">
    <location>
        <position position="1"/>
    </location>
</feature>
<dbReference type="PRINTS" id="PR00423">
    <property type="entry name" value="CELLDVISFTSZ"/>
</dbReference>
<proteinExistence type="predicted"/>
<dbReference type="InterPro" id="IPR018316">
    <property type="entry name" value="Tubulin/FtsZ_2-layer-sand-dom"/>
</dbReference>
<dbReference type="InterPro" id="IPR008280">
    <property type="entry name" value="Tub_FtsZ_C"/>
</dbReference>
<dbReference type="InterPro" id="IPR037103">
    <property type="entry name" value="Tubulin/FtsZ-like_C"/>
</dbReference>
<accession>X1IJ29</accession>
<dbReference type="GO" id="GO:0005737">
    <property type="term" value="C:cytoplasm"/>
    <property type="evidence" value="ECO:0007669"/>
    <property type="project" value="TreeGrafter"/>
</dbReference>
<name>X1IJ29_9ZZZZ</name>
<dbReference type="AlphaFoldDB" id="X1IJ29"/>
<evidence type="ECO:0000259" key="3">
    <source>
        <dbReference type="SMART" id="SM00865"/>
    </source>
</evidence>
<dbReference type="SUPFAM" id="SSF55307">
    <property type="entry name" value="Tubulin C-terminal domain-like"/>
    <property type="match status" value="1"/>
</dbReference>
<reference evidence="4" key="1">
    <citation type="journal article" date="2014" name="Front. Microbiol.">
        <title>High frequency of phylogenetically diverse reductive dehalogenase-homologous genes in deep subseafloor sedimentary metagenomes.</title>
        <authorList>
            <person name="Kawai M."/>
            <person name="Futagami T."/>
            <person name="Toyoda A."/>
            <person name="Takaki Y."/>
            <person name="Nishi S."/>
            <person name="Hori S."/>
            <person name="Arai W."/>
            <person name="Tsubouchi T."/>
            <person name="Morono Y."/>
            <person name="Uchiyama I."/>
            <person name="Ito T."/>
            <person name="Fujiyama A."/>
            <person name="Inagaki F."/>
            <person name="Takami H."/>
        </authorList>
    </citation>
    <scope>NUCLEOTIDE SEQUENCE</scope>
    <source>
        <strain evidence="4">Expedition CK06-06</strain>
    </source>
</reference>
<protein>
    <recommendedName>
        <fullName evidence="3">Tubulin/FtsZ 2-layer sandwich domain-containing protein</fullName>
    </recommendedName>
</protein>
<evidence type="ECO:0000256" key="2">
    <source>
        <dbReference type="ARBA" id="ARBA00023134"/>
    </source>
</evidence>
<comment type="caution">
    <text evidence="4">The sequence shown here is derived from an EMBL/GenBank/DDBJ whole genome shotgun (WGS) entry which is preliminary data.</text>
</comment>
<dbReference type="SMART" id="SM00865">
    <property type="entry name" value="Tubulin_C"/>
    <property type="match status" value="1"/>
</dbReference>
<gene>
    <name evidence="4" type="ORF">S03H2_63140</name>
</gene>
<dbReference type="EMBL" id="BARU01040878">
    <property type="protein sequence ID" value="GAH82426.1"/>
    <property type="molecule type" value="Genomic_DNA"/>
</dbReference>
<dbReference type="InterPro" id="IPR024757">
    <property type="entry name" value="FtsZ_C"/>
</dbReference>
<dbReference type="PANTHER" id="PTHR30314:SF3">
    <property type="entry name" value="MITOCHONDRIAL DIVISION PROTEIN FSZA"/>
    <property type="match status" value="1"/>
</dbReference>
<dbReference type="GO" id="GO:0032153">
    <property type="term" value="C:cell division site"/>
    <property type="evidence" value="ECO:0007669"/>
    <property type="project" value="TreeGrafter"/>
</dbReference>
<keyword evidence="1" id="KW-0547">Nucleotide-binding</keyword>
<feature type="domain" description="Tubulin/FtsZ 2-layer sandwich" evidence="3">
    <location>
        <begin position="87"/>
        <end position="198"/>
    </location>
</feature>
<evidence type="ECO:0000256" key="1">
    <source>
        <dbReference type="ARBA" id="ARBA00022741"/>
    </source>
</evidence>
<dbReference type="GO" id="GO:0051301">
    <property type="term" value="P:cell division"/>
    <property type="evidence" value="ECO:0007669"/>
    <property type="project" value="TreeGrafter"/>
</dbReference>
<dbReference type="GO" id="GO:0005525">
    <property type="term" value="F:GTP binding"/>
    <property type="evidence" value="ECO:0007669"/>
    <property type="project" value="UniProtKB-KW"/>
</dbReference>
<dbReference type="InterPro" id="IPR045061">
    <property type="entry name" value="FtsZ/CetZ"/>
</dbReference>
<dbReference type="Gene3D" id="3.30.1330.20">
    <property type="entry name" value="Tubulin/FtsZ, C-terminal domain"/>
    <property type="match status" value="1"/>
</dbReference>
<organism evidence="4">
    <name type="scientific">marine sediment metagenome</name>
    <dbReference type="NCBI Taxonomy" id="412755"/>
    <lineage>
        <taxon>unclassified sequences</taxon>
        <taxon>metagenomes</taxon>
        <taxon>ecological metagenomes</taxon>
    </lineage>
</organism>
<keyword evidence="2" id="KW-0342">GTP-binding</keyword>